<reference evidence="3 4" key="1">
    <citation type="submission" date="2019-02" db="EMBL/GenBank/DDBJ databases">
        <title>Deep-cultivation of Planctomycetes and their phenomic and genomic characterization uncovers novel biology.</title>
        <authorList>
            <person name="Wiegand S."/>
            <person name="Jogler M."/>
            <person name="Boedeker C."/>
            <person name="Pinto D."/>
            <person name="Vollmers J."/>
            <person name="Rivas-Marin E."/>
            <person name="Kohn T."/>
            <person name="Peeters S.H."/>
            <person name="Heuer A."/>
            <person name="Rast P."/>
            <person name="Oberbeckmann S."/>
            <person name="Bunk B."/>
            <person name="Jeske O."/>
            <person name="Meyerdierks A."/>
            <person name="Storesund J.E."/>
            <person name="Kallscheuer N."/>
            <person name="Luecker S."/>
            <person name="Lage O.M."/>
            <person name="Pohl T."/>
            <person name="Merkel B.J."/>
            <person name="Hornburger P."/>
            <person name="Mueller R.-W."/>
            <person name="Bruemmer F."/>
            <person name="Labrenz M."/>
            <person name="Spormann A.M."/>
            <person name="Op den Camp H."/>
            <person name="Overmann J."/>
            <person name="Amann R."/>
            <person name="Jetten M.S.M."/>
            <person name="Mascher T."/>
            <person name="Medema M.H."/>
            <person name="Devos D.P."/>
            <person name="Kaster A.-K."/>
            <person name="Ovreas L."/>
            <person name="Rohde M."/>
            <person name="Galperin M.Y."/>
            <person name="Jogler C."/>
        </authorList>
    </citation>
    <scope>NUCLEOTIDE SEQUENCE [LARGE SCALE GENOMIC DNA]</scope>
    <source>
        <strain evidence="3 4">Mal33</strain>
    </source>
</reference>
<evidence type="ECO:0000256" key="2">
    <source>
        <dbReference type="SAM" id="SignalP"/>
    </source>
</evidence>
<dbReference type="EMBL" id="CP036318">
    <property type="protein sequence ID" value="QDV55836.1"/>
    <property type="molecule type" value="Genomic_DNA"/>
</dbReference>
<evidence type="ECO:0000313" key="3">
    <source>
        <dbReference type="EMBL" id="QDV55836.1"/>
    </source>
</evidence>
<proteinExistence type="predicted"/>
<sequence length="287" mass="28467" precursor="true">MRFLIASMMLVSLIVLSTGCVCGPGGYPLCDSGPGYASGCDSCGPGGCEPSCGFDGGYMEPACGIDGGCGEPSCGCGPAACNSCCINPCAFVCGFLRDIGSCIFGCGGCQSGCGSLYIDEWASCPPACNDPCNNHGDYVGGGGCGCGGGCDGGGGVAPVHGRGLASIWGFKYMGGGSCGGGGCGSGCGCTAGSCGSYASGGSCGSGDCGCQSQSYDVGYSHGGYSQGEIIREQGPSLRPQIMEHQNVPHAVEPPADTLPKPKVSQTSSQHKSGRLVRRSQPTSYIRR</sequence>
<feature type="region of interest" description="Disordered" evidence="1">
    <location>
        <begin position="250"/>
        <end position="287"/>
    </location>
</feature>
<name>A0A518IRW1_9BACT</name>
<keyword evidence="4" id="KW-1185">Reference proteome</keyword>
<accession>A0A518IRW1</accession>
<feature type="signal peptide" evidence="2">
    <location>
        <begin position="1"/>
        <end position="22"/>
    </location>
</feature>
<dbReference type="AlphaFoldDB" id="A0A518IRW1"/>
<gene>
    <name evidence="3" type="ORF">Mal33_18150</name>
</gene>
<organism evidence="3 4">
    <name type="scientific">Rosistilla oblonga</name>
    <dbReference type="NCBI Taxonomy" id="2527990"/>
    <lineage>
        <taxon>Bacteria</taxon>
        <taxon>Pseudomonadati</taxon>
        <taxon>Planctomycetota</taxon>
        <taxon>Planctomycetia</taxon>
        <taxon>Pirellulales</taxon>
        <taxon>Pirellulaceae</taxon>
        <taxon>Rosistilla</taxon>
    </lineage>
</organism>
<protein>
    <submittedName>
        <fullName evidence="3">Uncharacterized protein</fullName>
    </submittedName>
</protein>
<dbReference type="RefSeq" id="WP_145283755.1">
    <property type="nucleotide sequence ID" value="NZ_CP036318.1"/>
</dbReference>
<evidence type="ECO:0000256" key="1">
    <source>
        <dbReference type="SAM" id="MobiDB-lite"/>
    </source>
</evidence>
<dbReference type="Proteomes" id="UP000316770">
    <property type="component" value="Chromosome"/>
</dbReference>
<feature type="chain" id="PRO_5021975268" evidence="2">
    <location>
        <begin position="23"/>
        <end position="287"/>
    </location>
</feature>
<evidence type="ECO:0000313" key="4">
    <source>
        <dbReference type="Proteomes" id="UP000316770"/>
    </source>
</evidence>
<keyword evidence="2" id="KW-0732">Signal</keyword>
<dbReference type="PROSITE" id="PS51257">
    <property type="entry name" value="PROKAR_LIPOPROTEIN"/>
    <property type="match status" value="1"/>
</dbReference>